<evidence type="ECO:0000256" key="6">
    <source>
        <dbReference type="SAM" id="Phobius"/>
    </source>
</evidence>
<evidence type="ECO:0000256" key="4">
    <source>
        <dbReference type="ARBA" id="ARBA00022989"/>
    </source>
</evidence>
<keyword evidence="5 6" id="KW-0472">Membrane</keyword>
<evidence type="ECO:0000256" key="3">
    <source>
        <dbReference type="ARBA" id="ARBA00022692"/>
    </source>
</evidence>
<keyword evidence="4 6" id="KW-1133">Transmembrane helix</keyword>
<sequence length="350" mass="36702">MKTDDQFATQAIDAAIKIGAVALLLIWCFSILRPFIMLLVWGAIIATALYPLAVSMHTRLGMSLTKASVLLSGIGVVILLVPLIALSTGIYTSAADVIVGLQDGTLTIPQPDPAMKSWPLVGEKLYAFIDMASTNLKGVLVQYAEPLKQFAGKMAGLLSSLGLGFVQFIISTLIAGAFMAHAEKCEAAFQAIADRLTGKHGEQLTKLSKTTVRSVVQGVIGVALIQSVFAGIGMVFAGVPAIALWMVAVLLIAIIQLPPIIALLIPIFIVFGTQSTVVAVLFLSWCLLVSASDAVLKPVLLSRGSETPMLVILLGALGGMAMSGIVGLFVGAVVLSLAYQLGTVWLGDEK</sequence>
<evidence type="ECO:0000256" key="5">
    <source>
        <dbReference type="ARBA" id="ARBA00023136"/>
    </source>
</evidence>
<feature type="transmembrane region" description="Helical" evidence="6">
    <location>
        <begin position="38"/>
        <end position="57"/>
    </location>
</feature>
<dbReference type="RefSeq" id="WP_255391868.1">
    <property type="nucleotide sequence ID" value="NZ_CP101509.1"/>
</dbReference>
<protein>
    <submittedName>
        <fullName evidence="7">AI-2E family transporter</fullName>
    </submittedName>
</protein>
<evidence type="ECO:0000256" key="2">
    <source>
        <dbReference type="ARBA" id="ARBA00009773"/>
    </source>
</evidence>
<comment type="subcellular location">
    <subcellularLocation>
        <location evidence="1">Membrane</location>
        <topology evidence="1">Multi-pass membrane protein</topology>
    </subcellularLocation>
</comment>
<feature type="transmembrane region" description="Helical" evidence="6">
    <location>
        <begin position="277"/>
        <end position="296"/>
    </location>
</feature>
<accession>A0ABY5GN27</accession>
<feature type="transmembrane region" description="Helical" evidence="6">
    <location>
        <begin position="12"/>
        <end position="32"/>
    </location>
</feature>
<feature type="transmembrane region" description="Helical" evidence="6">
    <location>
        <begin position="69"/>
        <end position="91"/>
    </location>
</feature>
<proteinExistence type="inferred from homology"/>
<feature type="transmembrane region" description="Helical" evidence="6">
    <location>
        <begin position="308"/>
        <end position="341"/>
    </location>
</feature>
<feature type="transmembrane region" description="Helical" evidence="6">
    <location>
        <begin position="215"/>
        <end position="237"/>
    </location>
</feature>
<gene>
    <name evidence="7" type="ORF">NNL38_18220</name>
</gene>
<dbReference type="Pfam" id="PF01594">
    <property type="entry name" value="AI-2E_transport"/>
    <property type="match status" value="1"/>
</dbReference>
<organism evidence="7 8">
    <name type="scientific">Photobacterium atrarenae</name>
    <dbReference type="NCBI Taxonomy" id="865757"/>
    <lineage>
        <taxon>Bacteria</taxon>
        <taxon>Pseudomonadati</taxon>
        <taxon>Pseudomonadota</taxon>
        <taxon>Gammaproteobacteria</taxon>
        <taxon>Vibrionales</taxon>
        <taxon>Vibrionaceae</taxon>
        <taxon>Photobacterium</taxon>
    </lineage>
</organism>
<dbReference type="Proteomes" id="UP001057998">
    <property type="component" value="Chromosome 2"/>
</dbReference>
<evidence type="ECO:0000256" key="1">
    <source>
        <dbReference type="ARBA" id="ARBA00004141"/>
    </source>
</evidence>
<dbReference type="EMBL" id="CP101509">
    <property type="protein sequence ID" value="UTV30509.1"/>
    <property type="molecule type" value="Genomic_DNA"/>
</dbReference>
<comment type="similarity">
    <text evidence="2">Belongs to the autoinducer-2 exporter (AI-2E) (TC 2.A.86) family.</text>
</comment>
<keyword evidence="3 6" id="KW-0812">Transmembrane</keyword>
<feature type="transmembrane region" description="Helical" evidence="6">
    <location>
        <begin position="156"/>
        <end position="180"/>
    </location>
</feature>
<reference evidence="7" key="1">
    <citation type="submission" date="2022-07" db="EMBL/GenBank/DDBJ databases">
        <title>Genome sequencing of Photobacterium atrarenae GJH2-4.</title>
        <authorList>
            <person name="Park S.-J."/>
        </authorList>
    </citation>
    <scope>NUCLEOTIDE SEQUENCE</scope>
    <source>
        <strain evidence="7">GJH2-4</strain>
    </source>
</reference>
<dbReference type="InterPro" id="IPR002549">
    <property type="entry name" value="AI-2E-like"/>
</dbReference>
<name>A0ABY5GN27_9GAMM</name>
<evidence type="ECO:0000313" key="8">
    <source>
        <dbReference type="Proteomes" id="UP001057998"/>
    </source>
</evidence>
<evidence type="ECO:0000313" key="7">
    <source>
        <dbReference type="EMBL" id="UTV30509.1"/>
    </source>
</evidence>
<keyword evidence="8" id="KW-1185">Reference proteome</keyword>
<feature type="transmembrane region" description="Helical" evidence="6">
    <location>
        <begin position="244"/>
        <end position="271"/>
    </location>
</feature>